<keyword evidence="3" id="KW-0560">Oxidoreductase</keyword>
<evidence type="ECO:0000313" key="7">
    <source>
        <dbReference type="Proteomes" id="UP000198224"/>
    </source>
</evidence>
<dbReference type="InterPro" id="IPR002938">
    <property type="entry name" value="FAD-bd"/>
</dbReference>
<dbReference type="AlphaFoldDB" id="A0A1C4XCI3"/>
<dbReference type="SUPFAM" id="SSF51905">
    <property type="entry name" value="FAD/NAD(P)-binding domain"/>
    <property type="match status" value="1"/>
</dbReference>
<feature type="domain" description="FAD-binding" evidence="5">
    <location>
        <begin position="307"/>
        <end position="381"/>
    </location>
</feature>
<gene>
    <name evidence="6" type="ORF">GA0070612_3446</name>
</gene>
<keyword evidence="7" id="KW-1185">Reference proteome</keyword>
<dbReference type="PRINTS" id="PR00420">
    <property type="entry name" value="RNGMNOXGNASE"/>
</dbReference>
<dbReference type="RefSeq" id="WP_088988812.1">
    <property type="nucleotide sequence ID" value="NZ_LT607409.1"/>
</dbReference>
<dbReference type="eggNOG" id="COG0654">
    <property type="taxonomic scope" value="Bacteria"/>
</dbReference>
<evidence type="ECO:0000256" key="3">
    <source>
        <dbReference type="ARBA" id="ARBA00023002"/>
    </source>
</evidence>
<dbReference type="GO" id="GO:0071949">
    <property type="term" value="F:FAD binding"/>
    <property type="evidence" value="ECO:0007669"/>
    <property type="project" value="InterPro"/>
</dbReference>
<evidence type="ECO:0000256" key="4">
    <source>
        <dbReference type="ARBA" id="ARBA00023033"/>
    </source>
</evidence>
<keyword evidence="1" id="KW-0285">Flavoprotein</keyword>
<name>A0A1C4XCI3_9ACTN</name>
<proteinExistence type="predicted"/>
<dbReference type="EMBL" id="LT607409">
    <property type="protein sequence ID" value="SCF06135.1"/>
    <property type="molecule type" value="Genomic_DNA"/>
</dbReference>
<organism evidence="6 7">
    <name type="scientific">Micromonospora chokoriensis</name>
    <dbReference type="NCBI Taxonomy" id="356851"/>
    <lineage>
        <taxon>Bacteria</taxon>
        <taxon>Bacillati</taxon>
        <taxon>Actinomycetota</taxon>
        <taxon>Actinomycetes</taxon>
        <taxon>Micromonosporales</taxon>
        <taxon>Micromonosporaceae</taxon>
        <taxon>Micromonospora</taxon>
    </lineage>
</organism>
<dbReference type="Gene3D" id="3.50.50.60">
    <property type="entry name" value="FAD/NAD(P)-binding domain"/>
    <property type="match status" value="1"/>
</dbReference>
<sequence length="415" mass="44990">MAVSTDFSVAIAGAGLSGLCLAQYLMRAGIDVHVYERDPGPFVRRQGYRIILDRYGLEALRESLPRQLYNLALTTGDEPGGHLRFTDSRLRDAFTITFKDEPHATRQVDRLTLRSILQSGLNGRIHYGKDAVAVESGGPAGLRMRFSDGGAAAATVVVGADGVGSALRAQLMPDADPTNTPMAGIYGRSPLLRNGESVIPDALRTSGVLAIADQPGRAFFFTPMRFGESPPEAFARLAPGSYAPTGYDYVMWGLLLRQEEVPLGVRGDLLALWRLASRTSADFHPVIRRLVATAELDATVLNLFATGRRPRRWAVPRATMMGDAVHVMPPFGAHGGNTALRDAALLGRRLVQARTNGTPVEEAIARYQDEMVPYAFRAVDTAAGLMRRLTGGATAPHWVLTRVLPRLHRVTVPEA</sequence>
<dbReference type="PANTHER" id="PTHR47178">
    <property type="entry name" value="MONOOXYGENASE, FAD-BINDING"/>
    <property type="match status" value="1"/>
</dbReference>
<keyword evidence="2" id="KW-0274">FAD</keyword>
<keyword evidence="4" id="KW-0503">Monooxygenase</keyword>
<dbReference type="Proteomes" id="UP000198224">
    <property type="component" value="Chromosome I"/>
</dbReference>
<dbReference type="PANTHER" id="PTHR47178:SF6">
    <property type="entry name" value="FAD-BINDING DOMAIN-CONTAINING PROTEIN"/>
    <property type="match status" value="1"/>
</dbReference>
<dbReference type="GO" id="GO:0004497">
    <property type="term" value="F:monooxygenase activity"/>
    <property type="evidence" value="ECO:0007669"/>
    <property type="project" value="UniProtKB-KW"/>
</dbReference>
<evidence type="ECO:0000256" key="2">
    <source>
        <dbReference type="ARBA" id="ARBA00022827"/>
    </source>
</evidence>
<protein>
    <submittedName>
        <fullName evidence="6">2-polyprenyl-6-methoxyphenol hydroxylase</fullName>
    </submittedName>
</protein>
<evidence type="ECO:0000313" key="6">
    <source>
        <dbReference type="EMBL" id="SCF06135.1"/>
    </source>
</evidence>
<evidence type="ECO:0000259" key="5">
    <source>
        <dbReference type="Pfam" id="PF01494"/>
    </source>
</evidence>
<accession>A0A1C4XCI3</accession>
<feature type="domain" description="FAD-binding" evidence="5">
    <location>
        <begin position="7"/>
        <end position="171"/>
    </location>
</feature>
<evidence type="ECO:0000256" key="1">
    <source>
        <dbReference type="ARBA" id="ARBA00022630"/>
    </source>
</evidence>
<dbReference type="InterPro" id="IPR036188">
    <property type="entry name" value="FAD/NAD-bd_sf"/>
</dbReference>
<dbReference type="Pfam" id="PF01494">
    <property type="entry name" value="FAD_binding_3"/>
    <property type="match status" value="2"/>
</dbReference>
<reference evidence="7" key="1">
    <citation type="submission" date="2016-06" db="EMBL/GenBank/DDBJ databases">
        <authorList>
            <person name="Varghese N."/>
            <person name="Submissions Spin"/>
        </authorList>
    </citation>
    <scope>NUCLEOTIDE SEQUENCE [LARGE SCALE GENOMIC DNA]</scope>
    <source>
        <strain evidence="7">DSM 45160</strain>
    </source>
</reference>